<proteinExistence type="predicted"/>
<reference evidence="2" key="1">
    <citation type="journal article" date="2019" name="Int. J. Syst. Evol. Microbiol.">
        <title>The Global Catalogue of Microorganisms (GCM) 10K type strain sequencing project: providing services to taxonomists for standard genome sequencing and annotation.</title>
        <authorList>
            <consortium name="The Broad Institute Genomics Platform"/>
            <consortium name="The Broad Institute Genome Sequencing Center for Infectious Disease"/>
            <person name="Wu L."/>
            <person name="Ma J."/>
        </authorList>
    </citation>
    <scope>NUCLEOTIDE SEQUENCE [LARGE SCALE GENOMIC DNA]</scope>
    <source>
        <strain evidence="2">KCTC 23707</strain>
    </source>
</reference>
<dbReference type="InterPro" id="IPR029058">
    <property type="entry name" value="AB_hydrolase_fold"/>
</dbReference>
<dbReference type="PANTHER" id="PTHR35560">
    <property type="entry name" value="BLL0132 PROTEIN"/>
    <property type="match status" value="1"/>
</dbReference>
<dbReference type="Proteomes" id="UP001597308">
    <property type="component" value="Unassembled WGS sequence"/>
</dbReference>
<dbReference type="RefSeq" id="WP_378800028.1">
    <property type="nucleotide sequence ID" value="NZ_JBHUER010000009.1"/>
</dbReference>
<protein>
    <submittedName>
        <fullName evidence="1">Alpha/beta hydrolase</fullName>
    </submittedName>
</protein>
<evidence type="ECO:0000313" key="2">
    <source>
        <dbReference type="Proteomes" id="UP001597308"/>
    </source>
</evidence>
<name>A0ABW4K943_9HYPH</name>
<gene>
    <name evidence="1" type="ORF">ACFSCV_13085</name>
</gene>
<sequence length="330" mass="35530">MGIDRPAAAAPSHREAVKVVADTPLPVTGAAGAGVFRLYVSRDWSKPDPSVTRAVTVIHGRLRNAVVYRRSAETALVAAGPEAQAETLLVTPQFLADQDIPARDLPPDTLRWTAEGWMGGEPATGPAPVSSFEALDAIMDRLADRALFPNLRQIVIAGHSAGGQVVQRYAAAFRKDAALARLGVRMRFVVANPSSYLYFSADRSTPTDPKACPDVDRWKYGLQDRPPYAADRDAPTLEAEYVARDVVMLLGAKDADPNHRALDRSCAAEAQGPNRLARGLNYFDYLSARHPDGFRHVLRRVAGVGHNGDAMLTSPCGLRALFDAPGCDAP</sequence>
<dbReference type="Gene3D" id="3.40.50.1820">
    <property type="entry name" value="alpha/beta hydrolase"/>
    <property type="match status" value="1"/>
</dbReference>
<comment type="caution">
    <text evidence="1">The sequence shown here is derived from an EMBL/GenBank/DDBJ whole genome shotgun (WGS) entry which is preliminary data.</text>
</comment>
<dbReference type="EMBL" id="JBHUER010000009">
    <property type="protein sequence ID" value="MFD1703938.1"/>
    <property type="molecule type" value="Genomic_DNA"/>
</dbReference>
<organism evidence="1 2">
    <name type="scientific">Methylopila henanensis</name>
    <dbReference type="NCBI Taxonomy" id="873516"/>
    <lineage>
        <taxon>Bacteria</taxon>
        <taxon>Pseudomonadati</taxon>
        <taxon>Pseudomonadota</taxon>
        <taxon>Alphaproteobacteria</taxon>
        <taxon>Hyphomicrobiales</taxon>
        <taxon>Methylopilaceae</taxon>
        <taxon>Methylopila</taxon>
    </lineage>
</organism>
<keyword evidence="2" id="KW-1185">Reference proteome</keyword>
<evidence type="ECO:0000313" key="1">
    <source>
        <dbReference type="EMBL" id="MFD1703938.1"/>
    </source>
</evidence>
<dbReference type="PANTHER" id="PTHR35560:SF3">
    <property type="entry name" value="PEPTIDASE S9 PROLYL OLIGOPEPTIDASE CATALYTIC DOMAIN-CONTAINING PROTEIN"/>
    <property type="match status" value="1"/>
</dbReference>
<dbReference type="SUPFAM" id="SSF53474">
    <property type="entry name" value="alpha/beta-Hydrolases"/>
    <property type="match status" value="2"/>
</dbReference>
<dbReference type="GO" id="GO:0016787">
    <property type="term" value="F:hydrolase activity"/>
    <property type="evidence" value="ECO:0007669"/>
    <property type="project" value="UniProtKB-KW"/>
</dbReference>
<keyword evidence="1" id="KW-0378">Hydrolase</keyword>
<accession>A0ABW4K943</accession>